<keyword evidence="2" id="KW-0472">Membrane</keyword>
<proteinExistence type="predicted"/>
<feature type="transmembrane region" description="Helical" evidence="2">
    <location>
        <begin position="246"/>
        <end position="268"/>
    </location>
</feature>
<evidence type="ECO:0000313" key="3">
    <source>
        <dbReference type="EMBL" id="KAJ9150536.1"/>
    </source>
</evidence>
<feature type="transmembrane region" description="Helical" evidence="2">
    <location>
        <begin position="202"/>
        <end position="226"/>
    </location>
</feature>
<sequence length="345" mass="38893">MYPITLTERFAHELKRLEATYLPIRTAGNWRKTFLLQYHHVCLNLLGDFLQEFSENYVWARKRDYDTQHSKLLRWQLKKMAADSELYGELSDTGRSITEIIESLLEALASTTTDKQDHSSHLTALGIDLRRSCRDVQARLAKLSGDLERRLKFLELRRNIDQTDNVERLTLLATVFLPMSLAAGILSMQTRFTELGDLLYDFVGVVVLLGSGAIALFAVLITLGLVKELDSRLMWFGFYRRFIRRVLTFGWVATLASLAALVLASFVVGMFKDVALGAKILGYGALAIVFGPLTVGVVGFAALYVVLRCHQAVKHWTRARVRRRRRDSEGDQGSASSSSGSGWQI</sequence>
<feature type="compositionally biased region" description="Low complexity" evidence="1">
    <location>
        <begin position="331"/>
        <end position="345"/>
    </location>
</feature>
<reference evidence="3" key="1">
    <citation type="submission" date="2022-07" db="EMBL/GenBank/DDBJ databases">
        <title>Fungi with potential for degradation of polypropylene.</title>
        <authorList>
            <person name="Gostincar C."/>
        </authorList>
    </citation>
    <scope>NUCLEOTIDE SEQUENCE</scope>
    <source>
        <strain evidence="3">EXF-13287</strain>
    </source>
</reference>
<name>A0AA38RIU1_9PEZI</name>
<feature type="transmembrane region" description="Helical" evidence="2">
    <location>
        <begin position="280"/>
        <end position="307"/>
    </location>
</feature>
<evidence type="ECO:0000256" key="1">
    <source>
        <dbReference type="SAM" id="MobiDB-lite"/>
    </source>
</evidence>
<keyword evidence="4" id="KW-1185">Reference proteome</keyword>
<protein>
    <submittedName>
        <fullName evidence="3">Uncharacterized protein</fullName>
    </submittedName>
</protein>
<comment type="caution">
    <text evidence="3">The sequence shown here is derived from an EMBL/GenBank/DDBJ whole genome shotgun (WGS) entry which is preliminary data.</text>
</comment>
<evidence type="ECO:0000313" key="4">
    <source>
        <dbReference type="Proteomes" id="UP001174691"/>
    </source>
</evidence>
<gene>
    <name evidence="3" type="ORF">NKR19_g5241</name>
</gene>
<feature type="region of interest" description="Disordered" evidence="1">
    <location>
        <begin position="324"/>
        <end position="345"/>
    </location>
</feature>
<keyword evidence="2" id="KW-0812">Transmembrane</keyword>
<dbReference type="EMBL" id="JANBVN010000070">
    <property type="protein sequence ID" value="KAJ9150536.1"/>
    <property type="molecule type" value="Genomic_DNA"/>
</dbReference>
<organism evidence="3 4">
    <name type="scientific">Coniochaeta hoffmannii</name>
    <dbReference type="NCBI Taxonomy" id="91930"/>
    <lineage>
        <taxon>Eukaryota</taxon>
        <taxon>Fungi</taxon>
        <taxon>Dikarya</taxon>
        <taxon>Ascomycota</taxon>
        <taxon>Pezizomycotina</taxon>
        <taxon>Sordariomycetes</taxon>
        <taxon>Sordariomycetidae</taxon>
        <taxon>Coniochaetales</taxon>
        <taxon>Coniochaetaceae</taxon>
        <taxon>Coniochaeta</taxon>
    </lineage>
</organism>
<dbReference type="AlphaFoldDB" id="A0AA38RIU1"/>
<dbReference type="Proteomes" id="UP001174691">
    <property type="component" value="Unassembled WGS sequence"/>
</dbReference>
<keyword evidence="2" id="KW-1133">Transmembrane helix</keyword>
<accession>A0AA38RIU1</accession>
<feature type="transmembrane region" description="Helical" evidence="2">
    <location>
        <begin position="169"/>
        <end position="190"/>
    </location>
</feature>
<evidence type="ECO:0000256" key="2">
    <source>
        <dbReference type="SAM" id="Phobius"/>
    </source>
</evidence>
<dbReference type="Gene3D" id="1.20.58.340">
    <property type="entry name" value="Magnesium transport protein CorA, transmembrane region"/>
    <property type="match status" value="1"/>
</dbReference>